<sequence length="140" mass="15295">MRFTALIPPACERPCRAAPGGDSRRHVWRATATEMYRSCQVKRRRAETACSCDSRCKCSPTAADGESKPDFYSGNTTEALNQSGALWMVAPALMPGPGMDHATFLISEPIHLLHIHILSHSRRLSAAIFNPGLSKLNSSI</sequence>
<dbReference type="AlphaFoldDB" id="A0A4Z2ERW9"/>
<keyword evidence="2" id="KW-1185">Reference proteome</keyword>
<evidence type="ECO:0000313" key="1">
    <source>
        <dbReference type="EMBL" id="TNN31350.1"/>
    </source>
</evidence>
<comment type="caution">
    <text evidence="1">The sequence shown here is derived from an EMBL/GenBank/DDBJ whole genome shotgun (WGS) entry which is preliminary data.</text>
</comment>
<gene>
    <name evidence="1" type="ORF">EYF80_058498</name>
</gene>
<name>A0A4Z2ERW9_9TELE</name>
<evidence type="ECO:0000313" key="2">
    <source>
        <dbReference type="Proteomes" id="UP000314294"/>
    </source>
</evidence>
<dbReference type="Proteomes" id="UP000314294">
    <property type="component" value="Unassembled WGS sequence"/>
</dbReference>
<dbReference type="EMBL" id="SRLO01003556">
    <property type="protein sequence ID" value="TNN31350.1"/>
    <property type="molecule type" value="Genomic_DNA"/>
</dbReference>
<accession>A0A4Z2ERW9</accession>
<organism evidence="1 2">
    <name type="scientific">Liparis tanakae</name>
    <name type="common">Tanaka's snailfish</name>
    <dbReference type="NCBI Taxonomy" id="230148"/>
    <lineage>
        <taxon>Eukaryota</taxon>
        <taxon>Metazoa</taxon>
        <taxon>Chordata</taxon>
        <taxon>Craniata</taxon>
        <taxon>Vertebrata</taxon>
        <taxon>Euteleostomi</taxon>
        <taxon>Actinopterygii</taxon>
        <taxon>Neopterygii</taxon>
        <taxon>Teleostei</taxon>
        <taxon>Neoteleostei</taxon>
        <taxon>Acanthomorphata</taxon>
        <taxon>Eupercaria</taxon>
        <taxon>Perciformes</taxon>
        <taxon>Cottioidei</taxon>
        <taxon>Cottales</taxon>
        <taxon>Liparidae</taxon>
        <taxon>Liparis</taxon>
    </lineage>
</organism>
<reference evidence="1 2" key="1">
    <citation type="submission" date="2019-03" db="EMBL/GenBank/DDBJ databases">
        <title>First draft genome of Liparis tanakae, snailfish: a comprehensive survey of snailfish specific genes.</title>
        <authorList>
            <person name="Kim W."/>
            <person name="Song I."/>
            <person name="Jeong J.-H."/>
            <person name="Kim D."/>
            <person name="Kim S."/>
            <person name="Ryu S."/>
            <person name="Song J.Y."/>
            <person name="Lee S.K."/>
        </authorList>
    </citation>
    <scope>NUCLEOTIDE SEQUENCE [LARGE SCALE GENOMIC DNA]</scope>
    <source>
        <tissue evidence="1">Muscle</tissue>
    </source>
</reference>
<protein>
    <submittedName>
        <fullName evidence="1">Uncharacterized protein</fullName>
    </submittedName>
</protein>
<proteinExistence type="predicted"/>